<feature type="region of interest" description="Disordered" evidence="1">
    <location>
        <begin position="155"/>
        <end position="232"/>
    </location>
</feature>
<evidence type="ECO:0000313" key="4">
    <source>
        <dbReference type="Proteomes" id="UP000604273"/>
    </source>
</evidence>
<protein>
    <submittedName>
        <fullName evidence="3">Uncharacterized protein</fullName>
    </submittedName>
</protein>
<dbReference type="AlphaFoldDB" id="A0A8H4SPJ6"/>
<feature type="chain" id="PRO_5033987060" evidence="2">
    <location>
        <begin position="22"/>
        <end position="232"/>
    </location>
</feature>
<evidence type="ECO:0000256" key="1">
    <source>
        <dbReference type="SAM" id="MobiDB-lite"/>
    </source>
</evidence>
<reference evidence="3" key="1">
    <citation type="journal article" date="2020" name="BMC Genomics">
        <title>Correction to: Identification and distribution of gene clusters required for synthesis of sphingolipid metabolism inhibitors in diverse species of the filamentous fungus Fusarium.</title>
        <authorList>
            <person name="Kim H.S."/>
            <person name="Lohmar J.M."/>
            <person name="Busman M."/>
            <person name="Brown D.W."/>
            <person name="Naumann T.A."/>
            <person name="Divon H.H."/>
            <person name="Lysoe E."/>
            <person name="Uhlig S."/>
            <person name="Proctor R.H."/>
        </authorList>
    </citation>
    <scope>NUCLEOTIDE SEQUENCE</scope>
    <source>
        <strain evidence="3">NRRL 45417</strain>
    </source>
</reference>
<feature type="signal peptide" evidence="2">
    <location>
        <begin position="1"/>
        <end position="21"/>
    </location>
</feature>
<accession>A0A8H4SPJ6</accession>
<proteinExistence type="predicted"/>
<reference evidence="3" key="2">
    <citation type="submission" date="2020-05" db="EMBL/GenBank/DDBJ databases">
        <authorList>
            <person name="Kim H.-S."/>
            <person name="Proctor R.H."/>
            <person name="Brown D.W."/>
        </authorList>
    </citation>
    <scope>NUCLEOTIDE SEQUENCE</scope>
    <source>
        <strain evidence="3">NRRL 45417</strain>
    </source>
</reference>
<evidence type="ECO:0000313" key="3">
    <source>
        <dbReference type="EMBL" id="KAF4943238.1"/>
    </source>
</evidence>
<name>A0A8H4SPJ6_9HYPO</name>
<dbReference type="Proteomes" id="UP000604273">
    <property type="component" value="Unassembled WGS sequence"/>
</dbReference>
<comment type="caution">
    <text evidence="3">The sequence shown here is derived from an EMBL/GenBank/DDBJ whole genome shotgun (WGS) entry which is preliminary data.</text>
</comment>
<sequence>MITNLSPLVAFYILLFPQIFASQVQPTIQCPSLSPNQRISRIHCENYDGSVVEVHGPGPFLCKLSYVAIRSESSEGSINQQQESLSDENGKCELFLLQFSDDGLVHQSCCGEAGEGLVNRHSRKGELQDSYLDPMQQPLDIQGEVPESFQHLQTNDGAVSEDDEGDEVETDEYWSEDEEGVEEGDNSDDSDDIYDEEEDYDDDEEEGYNNYIEEEKAEEGEKVEVYESELEL</sequence>
<feature type="compositionally biased region" description="Acidic residues" evidence="1">
    <location>
        <begin position="159"/>
        <end position="207"/>
    </location>
</feature>
<keyword evidence="2" id="KW-0732">Signal</keyword>
<keyword evidence="4" id="KW-1185">Reference proteome</keyword>
<evidence type="ECO:0000256" key="2">
    <source>
        <dbReference type="SAM" id="SignalP"/>
    </source>
</evidence>
<dbReference type="OrthoDB" id="5102538at2759"/>
<gene>
    <name evidence="3" type="ORF">FGADI_13543</name>
</gene>
<organism evidence="3 4">
    <name type="scientific">Fusarium gaditjirri</name>
    <dbReference type="NCBI Taxonomy" id="282569"/>
    <lineage>
        <taxon>Eukaryota</taxon>
        <taxon>Fungi</taxon>
        <taxon>Dikarya</taxon>
        <taxon>Ascomycota</taxon>
        <taxon>Pezizomycotina</taxon>
        <taxon>Sordariomycetes</taxon>
        <taxon>Hypocreomycetidae</taxon>
        <taxon>Hypocreales</taxon>
        <taxon>Nectriaceae</taxon>
        <taxon>Fusarium</taxon>
        <taxon>Fusarium nisikadoi species complex</taxon>
    </lineage>
</organism>
<dbReference type="EMBL" id="JABFAI010000619">
    <property type="protein sequence ID" value="KAF4943238.1"/>
    <property type="molecule type" value="Genomic_DNA"/>
</dbReference>